<protein>
    <submittedName>
        <fullName evidence="2">Uncharacterized protein</fullName>
    </submittedName>
</protein>
<dbReference type="STRING" id="1121390.SAMN02746041_01684"/>
<accession>A0A1W1XUK9</accession>
<evidence type="ECO:0000313" key="1">
    <source>
        <dbReference type="EMBL" id="SMC23193.1"/>
    </source>
</evidence>
<dbReference type="RefSeq" id="WP_084057430.1">
    <property type="nucleotide sequence ID" value="NZ_FWXF01000007.1"/>
</dbReference>
<dbReference type="Proteomes" id="UP000192783">
    <property type="component" value="Unassembled WGS sequence"/>
</dbReference>
<organism evidence="2 3">
    <name type="scientific">Desulfacinum hydrothermale DSM 13146</name>
    <dbReference type="NCBI Taxonomy" id="1121390"/>
    <lineage>
        <taxon>Bacteria</taxon>
        <taxon>Pseudomonadati</taxon>
        <taxon>Thermodesulfobacteriota</taxon>
        <taxon>Syntrophobacteria</taxon>
        <taxon>Syntrophobacterales</taxon>
        <taxon>Syntrophobacteraceae</taxon>
        <taxon>Desulfacinum</taxon>
    </lineage>
</organism>
<proteinExistence type="predicted"/>
<name>A0A1W1XUK9_9BACT</name>
<keyword evidence="3" id="KW-1185">Reference proteome</keyword>
<dbReference type="EMBL" id="FWXF01000007">
    <property type="protein sequence ID" value="SMC23193.1"/>
    <property type="molecule type" value="Genomic_DNA"/>
</dbReference>
<sequence length="75" mass="7791">MANVWTQFRRLLPSEALLAGQVTAHNSDGTSTISLPDGATLRALGQSVAVGARALVRSGEIVGEAPDLPTYDAEV</sequence>
<dbReference type="OrthoDB" id="5432741at2"/>
<reference evidence="2 3" key="1">
    <citation type="submission" date="2017-04" db="EMBL/GenBank/DDBJ databases">
        <authorList>
            <person name="Afonso C.L."/>
            <person name="Miller P.J."/>
            <person name="Scott M.A."/>
            <person name="Spackman E."/>
            <person name="Goraichik I."/>
            <person name="Dimitrov K.M."/>
            <person name="Suarez D.L."/>
            <person name="Swayne D.E."/>
        </authorList>
    </citation>
    <scope>NUCLEOTIDE SEQUENCE [LARGE SCALE GENOMIC DNA]</scope>
    <source>
        <strain evidence="2 3">DSM 13146</strain>
    </source>
</reference>
<gene>
    <name evidence="1" type="ORF">SAMN02746041_01684</name>
    <name evidence="2" type="ORF">SAMN02746041_03027</name>
</gene>
<dbReference type="AlphaFoldDB" id="A0A1W1XUK9"/>
<evidence type="ECO:0000313" key="3">
    <source>
        <dbReference type="Proteomes" id="UP000192783"/>
    </source>
</evidence>
<evidence type="ECO:0000313" key="2">
    <source>
        <dbReference type="EMBL" id="SMC27643.1"/>
    </source>
</evidence>
<dbReference type="EMBL" id="FWXF01000023">
    <property type="protein sequence ID" value="SMC27643.1"/>
    <property type="molecule type" value="Genomic_DNA"/>
</dbReference>